<reference evidence="2 3" key="1">
    <citation type="submission" date="2016-06" db="EMBL/GenBank/DDBJ databases">
        <title>Respiratory ammonification of nitrate coupled to the oxidation of elemental sulfur in deep-sea autotrophic thermophilic bacteria.</title>
        <authorList>
            <person name="Slobodkina G.B."/>
            <person name="Mardanov A.V."/>
            <person name="Ravin N.V."/>
            <person name="Frolova A.A."/>
            <person name="Viryasiv M.B."/>
            <person name="Chernyh N.A."/>
            <person name="Bonch-Osmolovskaya E.A."/>
            <person name="Slobodkin A.I."/>
        </authorList>
    </citation>
    <scope>NUCLEOTIDE SEQUENCE [LARGE SCALE GENOMIC DNA]</scope>
    <source>
        <strain evidence="2 3">S69</strain>
    </source>
</reference>
<dbReference type="PROSITE" id="PS51833">
    <property type="entry name" value="HDOD"/>
    <property type="match status" value="1"/>
</dbReference>
<feature type="domain" description="HDOD" evidence="1">
    <location>
        <begin position="21"/>
        <end position="211"/>
    </location>
</feature>
<dbReference type="Pfam" id="PF08668">
    <property type="entry name" value="HDOD"/>
    <property type="match status" value="1"/>
</dbReference>
<dbReference type="AlphaFoldDB" id="A0A1B9F3U0"/>
<protein>
    <submittedName>
        <fullName evidence="2">HDIG domain protein</fullName>
    </submittedName>
</protein>
<proteinExistence type="predicted"/>
<dbReference type="Proteomes" id="UP000093080">
    <property type="component" value="Unassembled WGS sequence"/>
</dbReference>
<dbReference type="InterPro" id="IPR013976">
    <property type="entry name" value="HDOD"/>
</dbReference>
<keyword evidence="3" id="KW-1185">Reference proteome</keyword>
<dbReference type="SUPFAM" id="SSF109604">
    <property type="entry name" value="HD-domain/PDEase-like"/>
    <property type="match status" value="1"/>
</dbReference>
<evidence type="ECO:0000259" key="1">
    <source>
        <dbReference type="PROSITE" id="PS51833"/>
    </source>
</evidence>
<organism evidence="2 3">
    <name type="scientific">Dissulfuribacter thermophilus</name>
    <dbReference type="NCBI Taxonomy" id="1156395"/>
    <lineage>
        <taxon>Bacteria</taxon>
        <taxon>Pseudomonadati</taxon>
        <taxon>Thermodesulfobacteriota</taxon>
        <taxon>Dissulfuribacteria</taxon>
        <taxon>Dissulfuribacterales</taxon>
        <taxon>Dissulfuribacteraceae</taxon>
        <taxon>Dissulfuribacter</taxon>
    </lineage>
</organism>
<dbReference type="PANTHER" id="PTHR33525:SF3">
    <property type="entry name" value="RIBONUCLEASE Y"/>
    <property type="match status" value="1"/>
</dbReference>
<dbReference type="EMBL" id="MAGO01000012">
    <property type="protein sequence ID" value="OCC14431.1"/>
    <property type="molecule type" value="Genomic_DNA"/>
</dbReference>
<dbReference type="PANTHER" id="PTHR33525">
    <property type="match status" value="1"/>
</dbReference>
<dbReference type="Gene3D" id="1.10.3210.10">
    <property type="entry name" value="Hypothetical protein af1432"/>
    <property type="match status" value="1"/>
</dbReference>
<evidence type="ECO:0000313" key="2">
    <source>
        <dbReference type="EMBL" id="OCC14431.1"/>
    </source>
</evidence>
<dbReference type="OrthoDB" id="9773799at2"/>
<evidence type="ECO:0000313" key="3">
    <source>
        <dbReference type="Proteomes" id="UP000093080"/>
    </source>
</evidence>
<name>A0A1B9F3U0_9BACT</name>
<accession>A0A1B9F3U0</accession>
<comment type="caution">
    <text evidence="2">The sequence shown here is derived from an EMBL/GenBank/DDBJ whole genome shotgun (WGS) entry which is preliminary data.</text>
</comment>
<gene>
    <name evidence="2" type="ORF">DBT_2160</name>
</gene>
<dbReference type="STRING" id="1156395.DBT_2160"/>
<dbReference type="InterPro" id="IPR052340">
    <property type="entry name" value="RNase_Y/CdgJ"/>
</dbReference>
<dbReference type="RefSeq" id="WP_067620112.1">
    <property type="nucleotide sequence ID" value="NZ_MAGO01000012.1"/>
</dbReference>
<sequence length="284" mass="31838">MIRELKEIKKLLSIDWANPSIPTMPSIGLKLMEMLNSKDVSSKEVAELICQDPALTVKVLRAVNSAFYALNTEVTNIRHATVLLGTPEVLKIALTSVLAERFLDVPASAKASAMKLWTHSVAVAVLSQDFDIEGVEEPDLYTLGLLHDIGWLLILSQIPDLYAELSKESGIRLDELEKSWGVNHRAWGAKLSEIWELPEPFQVVTLKHHDPLDIVSPPDYLLFITLANHLAHKIGFAPLAYDIEPIDPWLLEKMRLDKEAYLEIEKAAFEEKVKIGALVNQLIH</sequence>